<dbReference type="SUPFAM" id="SSF103515">
    <property type="entry name" value="Autotransporter"/>
    <property type="match status" value="1"/>
</dbReference>
<dbReference type="GO" id="GO:0016788">
    <property type="term" value="F:hydrolase activity, acting on ester bonds"/>
    <property type="evidence" value="ECO:0007669"/>
    <property type="project" value="InterPro"/>
</dbReference>
<dbReference type="InterPro" id="IPR001087">
    <property type="entry name" value="GDSL"/>
</dbReference>
<dbReference type="Pfam" id="PF00657">
    <property type="entry name" value="Lipase_GDSL"/>
    <property type="match status" value="1"/>
</dbReference>
<dbReference type="GO" id="GO:0019867">
    <property type="term" value="C:outer membrane"/>
    <property type="evidence" value="ECO:0007669"/>
    <property type="project" value="InterPro"/>
</dbReference>
<dbReference type="SMART" id="SM00869">
    <property type="entry name" value="Autotransporter"/>
    <property type="match status" value="1"/>
</dbReference>
<reference evidence="3" key="1">
    <citation type="journal article" date="2020" name="Microbiol. Resour. Announc.">
        <title>Draft Genome Sequences of Thiorhodococcus mannitoliphagus and Thiorhodococcus minor, Purple Sulfur Photosynthetic Bacteria in the Gammaproteobacterial Family Chromatiaceae.</title>
        <authorList>
            <person name="Aviles F.A."/>
            <person name="Meyer T.E."/>
            <person name="Kyndt J.A."/>
        </authorList>
    </citation>
    <scope>NUCLEOTIDE SEQUENCE [LARGE SCALE GENOMIC DNA]</scope>
    <source>
        <strain evidence="3">DSM 18266</strain>
    </source>
</reference>
<dbReference type="PROSITE" id="PS51208">
    <property type="entry name" value="AUTOTRANSPORTER"/>
    <property type="match status" value="1"/>
</dbReference>
<comment type="caution">
    <text evidence="2">The sequence shown here is derived from an EMBL/GenBank/DDBJ whole genome shotgun (WGS) entry which is preliminary data.</text>
</comment>
<dbReference type="Gene3D" id="2.40.128.130">
    <property type="entry name" value="Autotransporter beta-domain"/>
    <property type="match status" value="1"/>
</dbReference>
<dbReference type="Proteomes" id="UP000471640">
    <property type="component" value="Unassembled WGS sequence"/>
</dbReference>
<evidence type="ECO:0000313" key="2">
    <source>
        <dbReference type="EMBL" id="NEX23056.1"/>
    </source>
</evidence>
<evidence type="ECO:0000313" key="3">
    <source>
        <dbReference type="Proteomes" id="UP000471640"/>
    </source>
</evidence>
<dbReference type="SUPFAM" id="SSF52266">
    <property type="entry name" value="SGNH hydrolase"/>
    <property type="match status" value="1"/>
</dbReference>
<dbReference type="EMBL" id="JAAIJR010000153">
    <property type="protein sequence ID" value="NEX23056.1"/>
    <property type="molecule type" value="Genomic_DNA"/>
</dbReference>
<dbReference type="AlphaFoldDB" id="A0A6P1E1W1"/>
<gene>
    <name evidence="2" type="ORF">G3480_22620</name>
</gene>
<dbReference type="Pfam" id="PF03797">
    <property type="entry name" value="Autotransporter"/>
    <property type="match status" value="1"/>
</dbReference>
<dbReference type="NCBIfam" id="TIGR01414">
    <property type="entry name" value="autotrans_barl"/>
    <property type="match status" value="1"/>
</dbReference>
<dbReference type="InterPro" id="IPR036514">
    <property type="entry name" value="SGNH_hydro_sf"/>
</dbReference>
<organism evidence="2 3">
    <name type="scientific">Thiorhodococcus mannitoliphagus</name>
    <dbReference type="NCBI Taxonomy" id="329406"/>
    <lineage>
        <taxon>Bacteria</taxon>
        <taxon>Pseudomonadati</taxon>
        <taxon>Pseudomonadota</taxon>
        <taxon>Gammaproteobacteria</taxon>
        <taxon>Chromatiales</taxon>
        <taxon>Chromatiaceae</taxon>
        <taxon>Thiorhodococcus</taxon>
    </lineage>
</organism>
<dbReference type="InterPro" id="IPR005546">
    <property type="entry name" value="Autotransporte_beta"/>
</dbReference>
<sequence>MFAADDEDRLPLLPRARRLGRSGLYEAATITVAAAALAVSVFPAQAQFASLTAFGDSYADTGAAPGGAFRILGTVLDIPGVYPCVAPLASCRFTGSTNFNDTLQSLSGLPGLTNYAIGGARTDNSNTIGLLGTDFGFPYQLQQLALNGTRFGERDLVTLSIGGNDESYMTSSDTLATVNARATLAAHNAVYGGIAVDGFVTGGVQQLVAAGARNIAWLGSGNSKYFPQPEPVGVALTTAQRDAWAATYLYETQVALRPLAQAGIRIFMLDFGILQARVAADPGRYGFSGTQCEAGPIGEGVPLNVAGCFYENSVHPTGAAMAVIGAYMANQIDAPTTVMPQGSIATGVAATFVDSVFGRLDAYRTFQNYGVGSAIAETFAGTNAMATTTPVAVAPQSRWSVFVDASYPSGSTDREFYAAGADWQAVGGTLGVEVRLDPRVRLGAVLGYSEPEVDLDVQNTRNHIQAYQIAGYGSFTDVNWFADALFAYGRQDFSLDRSGVIDVVHGSTSAETLAVAAKGGYLVDVGPVRAGPIAGIAYTRAVIDAYTETGDSLLTMRVDQQSLDTLTGSAGLQVRVPVLLSSGLYSPFLNVTAEHDFLGSGRTLTTTQVTTPLLPVLTPVPEDDRTYGKVAVGVAAVLTGNVSANVTAATTFARDGGNDIMVSGGIKVAF</sequence>
<accession>A0A6P1E1W1</accession>
<name>A0A6P1E1W1_9GAMM</name>
<reference evidence="2 3" key="2">
    <citation type="submission" date="2020-02" db="EMBL/GenBank/DDBJ databases">
        <title>Genome sequences of Thiorhodococcus mannitoliphagus and Thiorhodococcus minor, purple sulfur photosynthetic bacteria in the gammaproteobacterial family, Chromatiaceae.</title>
        <authorList>
            <person name="Aviles F.A."/>
            <person name="Meyer T.E."/>
            <person name="Kyndt J.A."/>
        </authorList>
    </citation>
    <scope>NUCLEOTIDE SEQUENCE [LARGE SCALE GENOMIC DNA]</scope>
    <source>
        <strain evidence="2 3">DSM 18266</strain>
    </source>
</reference>
<dbReference type="Gene3D" id="3.40.50.1110">
    <property type="entry name" value="SGNH hydrolase"/>
    <property type="match status" value="1"/>
</dbReference>
<protein>
    <submittedName>
        <fullName evidence="2">Autotransporter domain-containing protein</fullName>
    </submittedName>
</protein>
<dbReference type="InterPro" id="IPR006315">
    <property type="entry name" value="OM_autotransptr_brl_dom"/>
</dbReference>
<dbReference type="InterPro" id="IPR036709">
    <property type="entry name" value="Autotransporte_beta_dom_sf"/>
</dbReference>
<evidence type="ECO:0000259" key="1">
    <source>
        <dbReference type="PROSITE" id="PS51208"/>
    </source>
</evidence>
<proteinExistence type="predicted"/>
<keyword evidence="3" id="KW-1185">Reference proteome</keyword>
<feature type="domain" description="Autotransporter" evidence="1">
    <location>
        <begin position="394"/>
        <end position="670"/>
    </location>
</feature>